<feature type="transmembrane region" description="Helical" evidence="1">
    <location>
        <begin position="257"/>
        <end position="281"/>
    </location>
</feature>
<dbReference type="GeneID" id="66879763"/>
<feature type="transmembrane region" description="Helical" evidence="1">
    <location>
        <begin position="223"/>
        <end position="245"/>
    </location>
</feature>
<evidence type="ECO:0000256" key="2">
    <source>
        <dbReference type="SAM" id="SignalP"/>
    </source>
</evidence>
<feature type="transmembrane region" description="Helical" evidence="1">
    <location>
        <begin position="39"/>
        <end position="59"/>
    </location>
</feature>
<dbReference type="Pfam" id="PF01757">
    <property type="entry name" value="Acyl_transf_3"/>
    <property type="match status" value="1"/>
</dbReference>
<organism evidence="4">
    <name type="scientific">Yersinia ruckeri</name>
    <dbReference type="NCBI Taxonomy" id="29486"/>
    <lineage>
        <taxon>Bacteria</taxon>
        <taxon>Pseudomonadati</taxon>
        <taxon>Pseudomonadota</taxon>
        <taxon>Gammaproteobacteria</taxon>
        <taxon>Enterobacterales</taxon>
        <taxon>Yersiniaceae</taxon>
        <taxon>Yersinia</taxon>
    </lineage>
</organism>
<dbReference type="OrthoDB" id="6484933at2"/>
<feature type="transmembrane region" description="Helical" evidence="1">
    <location>
        <begin position="160"/>
        <end position="179"/>
    </location>
</feature>
<dbReference type="PATRIC" id="fig|29486.44.peg.42"/>
<dbReference type="InterPro" id="IPR002656">
    <property type="entry name" value="Acyl_transf_3_dom"/>
</dbReference>
<feature type="signal peptide" evidence="2">
    <location>
        <begin position="1"/>
        <end position="29"/>
    </location>
</feature>
<keyword evidence="6" id="KW-1185">Reference proteome</keyword>
<evidence type="ECO:0000259" key="3">
    <source>
        <dbReference type="Pfam" id="PF01757"/>
    </source>
</evidence>
<gene>
    <name evidence="4" type="ORF">CSF007_10465</name>
    <name evidence="5" type="ORF">NCTC10476_00064</name>
</gene>
<keyword evidence="1" id="KW-1133">Transmembrane helix</keyword>
<evidence type="ECO:0000313" key="6">
    <source>
        <dbReference type="Proteomes" id="UP000255169"/>
    </source>
</evidence>
<feature type="transmembrane region" description="Helical" evidence="1">
    <location>
        <begin position="128"/>
        <end position="148"/>
    </location>
</feature>
<keyword evidence="1" id="KW-0812">Transmembrane</keyword>
<feature type="chain" id="PRO_5009745973" evidence="2">
    <location>
        <begin position="30"/>
        <end position="322"/>
    </location>
</feature>
<sequence>MIKNVSQHALKSLSCFAAVTFFSTSQVCAYECFLNANTMSILYFLSIISKPLFFIIIGYMDEVEELTKKDIVIKIKSIILIMLLWNIVLSLIKTTYIQQGYLLQNGILLSMGIIYVIYPIILKGIKHLRVTAFFFASLVAIIALLDIFSPVDSKNDPLFISSYSFIWIWGGYYIFGHMLGSESGRLFTKRVHVFGLAKIMLIPVGVSMYFYERYLTLHVQPSVAGWFVLEHAHLLAMSLILFILFDNINIKNRLITHVVEFISPAMVGVYIVHYSVFYFITTLYHFDDITLKFTLLVLVFIASVIICRLLLLNRFTARIISF</sequence>
<dbReference type="AlphaFoldDB" id="A0A085UBQ3"/>
<accession>A0A085UBQ3</accession>
<feature type="transmembrane region" description="Helical" evidence="1">
    <location>
        <begin position="101"/>
        <end position="121"/>
    </location>
</feature>
<evidence type="ECO:0000256" key="1">
    <source>
        <dbReference type="SAM" id="Phobius"/>
    </source>
</evidence>
<name>A0A085UBQ3_YERRU</name>
<feature type="transmembrane region" description="Helical" evidence="1">
    <location>
        <begin position="71"/>
        <end position="89"/>
    </location>
</feature>
<feature type="transmembrane region" description="Helical" evidence="1">
    <location>
        <begin position="191"/>
        <end position="211"/>
    </location>
</feature>
<feature type="transmembrane region" description="Helical" evidence="1">
    <location>
        <begin position="293"/>
        <end position="311"/>
    </location>
</feature>
<feature type="domain" description="Acyltransferase 3" evidence="3">
    <location>
        <begin position="20"/>
        <end position="309"/>
    </location>
</feature>
<reference evidence="5 6" key="2">
    <citation type="submission" date="2018-06" db="EMBL/GenBank/DDBJ databases">
        <authorList>
            <consortium name="Pathogen Informatics"/>
            <person name="Doyle S."/>
        </authorList>
    </citation>
    <scope>NUCLEOTIDE SEQUENCE [LARGE SCALE GENOMIC DNA]</scope>
    <source>
        <strain evidence="5 6">NCTC10476</strain>
    </source>
</reference>
<dbReference type="eggNOG" id="COG3274">
    <property type="taxonomic scope" value="Bacteria"/>
</dbReference>
<dbReference type="GO" id="GO:0016747">
    <property type="term" value="F:acyltransferase activity, transferring groups other than amino-acyl groups"/>
    <property type="evidence" value="ECO:0007669"/>
    <property type="project" value="InterPro"/>
</dbReference>
<dbReference type="EMBL" id="LN681231">
    <property type="protein sequence ID" value="CEK27843.1"/>
    <property type="molecule type" value="Genomic_DNA"/>
</dbReference>
<keyword evidence="1" id="KW-0472">Membrane</keyword>
<proteinExistence type="predicted"/>
<dbReference type="Proteomes" id="UP000255169">
    <property type="component" value="Unassembled WGS sequence"/>
</dbReference>
<protein>
    <submittedName>
        <fullName evidence="4">Membrane protein</fullName>
    </submittedName>
</protein>
<dbReference type="RefSeq" id="WP_050777621.1">
    <property type="nucleotide sequence ID" value="NZ_CABIHT010000069.1"/>
</dbReference>
<keyword evidence="2" id="KW-0732">Signal</keyword>
<dbReference type="EMBL" id="UHJG01000001">
    <property type="protein sequence ID" value="SUP98479.1"/>
    <property type="molecule type" value="Genomic_DNA"/>
</dbReference>
<evidence type="ECO:0000313" key="5">
    <source>
        <dbReference type="EMBL" id="SUP98479.1"/>
    </source>
</evidence>
<reference evidence="4" key="1">
    <citation type="journal article" date="2015" name="Genome Announc.">
        <title>Complete Genome Sequence of Yersinia ruckeri Strain CSF007-82, Etiologic Agent of Red Mouth Disease in Salmonid Fish.</title>
        <authorList>
            <person name="Nelson M.C."/>
            <person name="LaPatra S.E."/>
            <person name="Welch T.J."/>
            <person name="Graf J."/>
        </authorList>
    </citation>
    <scope>NUCLEOTIDE SEQUENCE</scope>
    <source>
        <strain evidence="4">CSF007-82</strain>
    </source>
</reference>
<evidence type="ECO:0000313" key="4">
    <source>
        <dbReference type="EMBL" id="CEK27843.1"/>
    </source>
</evidence>